<keyword evidence="3" id="KW-1185">Reference proteome</keyword>
<name>A0A8K0W0Q8_9PLEO</name>
<comment type="caution">
    <text evidence="2">The sequence shown here is derived from an EMBL/GenBank/DDBJ whole genome shotgun (WGS) entry which is preliminary data.</text>
</comment>
<feature type="signal peptide" evidence="1">
    <location>
        <begin position="1"/>
        <end position="18"/>
    </location>
</feature>
<proteinExistence type="predicted"/>
<evidence type="ECO:0000313" key="2">
    <source>
        <dbReference type="EMBL" id="KAH7089586.1"/>
    </source>
</evidence>
<dbReference type="OrthoDB" id="3944128at2759"/>
<dbReference type="Proteomes" id="UP000813461">
    <property type="component" value="Unassembled WGS sequence"/>
</dbReference>
<sequence>MRYLRALQILALATSVSAFAIRDTPLNLTTTAPWDPIATEIDDPQGTPFYKPHLESKVDGFDSPTTTSIDRNIATTVPPKADIGSLIQSYLSVPISIASQAPHLEKSEGGWEIVTQDPTRPTDILNPPHVDAPVNGPNGAVTVVVPSENIPRVTLAGVTQPRVTPPPEITQGGVTFRPEPVTSVRVVTSDGKPTTVATAVGFQYVLGSETIAIGTTTINNVVVALSIDSAGSTVLVAGGQTTTLPPVPQAIQAAQATDAPQALMVSTTIVDGTTKYVLAGQTLAPGQAITVGNVPISIGTAGVSTVLVVGDVTTTLPVGSPTKAEWGAAASATPGVVGGNINSNTNPASTSARADADKSKAASWLLAAAVGIAALAQRIV</sequence>
<dbReference type="EMBL" id="JAGMVJ010000006">
    <property type="protein sequence ID" value="KAH7089586.1"/>
    <property type="molecule type" value="Genomic_DNA"/>
</dbReference>
<gene>
    <name evidence="2" type="ORF">FB567DRAFT_305756</name>
</gene>
<keyword evidence="1" id="KW-0732">Signal</keyword>
<dbReference type="AlphaFoldDB" id="A0A8K0W0Q8"/>
<accession>A0A8K0W0Q8</accession>
<protein>
    <submittedName>
        <fullName evidence="2">Uncharacterized protein</fullName>
    </submittedName>
</protein>
<feature type="chain" id="PRO_5035456222" evidence="1">
    <location>
        <begin position="19"/>
        <end position="380"/>
    </location>
</feature>
<evidence type="ECO:0000256" key="1">
    <source>
        <dbReference type="SAM" id="SignalP"/>
    </source>
</evidence>
<evidence type="ECO:0000313" key="3">
    <source>
        <dbReference type="Proteomes" id="UP000813461"/>
    </source>
</evidence>
<reference evidence="2" key="1">
    <citation type="journal article" date="2021" name="Nat. Commun.">
        <title>Genetic determinants of endophytism in the Arabidopsis root mycobiome.</title>
        <authorList>
            <person name="Mesny F."/>
            <person name="Miyauchi S."/>
            <person name="Thiergart T."/>
            <person name="Pickel B."/>
            <person name="Atanasova L."/>
            <person name="Karlsson M."/>
            <person name="Huettel B."/>
            <person name="Barry K.W."/>
            <person name="Haridas S."/>
            <person name="Chen C."/>
            <person name="Bauer D."/>
            <person name="Andreopoulos W."/>
            <person name="Pangilinan J."/>
            <person name="LaButti K."/>
            <person name="Riley R."/>
            <person name="Lipzen A."/>
            <person name="Clum A."/>
            <person name="Drula E."/>
            <person name="Henrissat B."/>
            <person name="Kohler A."/>
            <person name="Grigoriev I.V."/>
            <person name="Martin F.M."/>
            <person name="Hacquard S."/>
        </authorList>
    </citation>
    <scope>NUCLEOTIDE SEQUENCE</scope>
    <source>
        <strain evidence="2">MPI-SDFR-AT-0120</strain>
    </source>
</reference>
<organism evidence="2 3">
    <name type="scientific">Paraphoma chrysanthemicola</name>
    <dbReference type="NCBI Taxonomy" id="798071"/>
    <lineage>
        <taxon>Eukaryota</taxon>
        <taxon>Fungi</taxon>
        <taxon>Dikarya</taxon>
        <taxon>Ascomycota</taxon>
        <taxon>Pezizomycotina</taxon>
        <taxon>Dothideomycetes</taxon>
        <taxon>Pleosporomycetidae</taxon>
        <taxon>Pleosporales</taxon>
        <taxon>Pleosporineae</taxon>
        <taxon>Phaeosphaeriaceae</taxon>
        <taxon>Paraphoma</taxon>
    </lineage>
</organism>